<gene>
    <name evidence="2" type="ORF">HGB48_11155</name>
</gene>
<keyword evidence="3" id="KW-1185">Reference proteome</keyword>
<dbReference type="Proteomes" id="UP000579250">
    <property type="component" value="Unassembled WGS sequence"/>
</dbReference>
<dbReference type="AlphaFoldDB" id="A0A846Z0Q7"/>
<reference evidence="2 3" key="1">
    <citation type="submission" date="2020-04" db="EMBL/GenBank/DDBJ databases">
        <title>MicrobeNet Type strains.</title>
        <authorList>
            <person name="Nicholson A.C."/>
        </authorList>
    </citation>
    <scope>NUCLEOTIDE SEQUENCE [LARGE SCALE GENOMIC DNA]</scope>
    <source>
        <strain evidence="2 3">ATCC BAA-277</strain>
    </source>
</reference>
<dbReference type="EMBL" id="JAAXPI010000011">
    <property type="protein sequence ID" value="NKZ04308.1"/>
    <property type="molecule type" value="Genomic_DNA"/>
</dbReference>
<accession>A0A846Z0Q7</accession>
<organism evidence="2 3">
    <name type="scientific">Actinomadura latina</name>
    <dbReference type="NCBI Taxonomy" id="163603"/>
    <lineage>
        <taxon>Bacteria</taxon>
        <taxon>Bacillati</taxon>
        <taxon>Actinomycetota</taxon>
        <taxon>Actinomycetes</taxon>
        <taxon>Streptosporangiales</taxon>
        <taxon>Thermomonosporaceae</taxon>
        <taxon>Actinomadura</taxon>
    </lineage>
</organism>
<proteinExistence type="predicted"/>
<sequence>MPHIRPSQETTAVDAPSLPGDAARPDSADNPRPAEVLCHATVWENRRFLQRVVHYLAEAGIDQFIDLGTGLPTQGNVHEVAQKVISDAHVVYVDGPRRDLRWTAGAPG</sequence>
<dbReference type="Gene3D" id="3.40.50.150">
    <property type="entry name" value="Vaccinia Virus protein VP39"/>
    <property type="match status" value="1"/>
</dbReference>
<evidence type="ECO:0000313" key="3">
    <source>
        <dbReference type="Proteomes" id="UP000579250"/>
    </source>
</evidence>
<dbReference type="InterPro" id="IPR006764">
    <property type="entry name" value="SAM_dep_MeTrfase_SAV2177_type"/>
</dbReference>
<dbReference type="Pfam" id="PF04672">
    <property type="entry name" value="Methyltransf_19"/>
    <property type="match status" value="1"/>
</dbReference>
<dbReference type="SUPFAM" id="SSF53335">
    <property type="entry name" value="S-adenosyl-L-methionine-dependent methyltransferases"/>
    <property type="match status" value="1"/>
</dbReference>
<evidence type="ECO:0008006" key="4">
    <source>
        <dbReference type="Google" id="ProtNLM"/>
    </source>
</evidence>
<evidence type="ECO:0000256" key="1">
    <source>
        <dbReference type="SAM" id="MobiDB-lite"/>
    </source>
</evidence>
<evidence type="ECO:0000313" key="2">
    <source>
        <dbReference type="EMBL" id="NKZ04308.1"/>
    </source>
</evidence>
<feature type="region of interest" description="Disordered" evidence="1">
    <location>
        <begin position="1"/>
        <end position="32"/>
    </location>
</feature>
<dbReference type="InterPro" id="IPR029063">
    <property type="entry name" value="SAM-dependent_MTases_sf"/>
</dbReference>
<name>A0A846Z0Q7_9ACTN</name>
<comment type="caution">
    <text evidence="2">The sequence shown here is derived from an EMBL/GenBank/DDBJ whole genome shotgun (WGS) entry which is preliminary data.</text>
</comment>
<protein>
    <recommendedName>
        <fullName evidence="4">S-adenosyl methyltransferase</fullName>
    </recommendedName>
</protein>